<dbReference type="Proteomes" id="UP001497680">
    <property type="component" value="Unassembled WGS sequence"/>
</dbReference>
<keyword evidence="2" id="KW-1185">Reference proteome</keyword>
<gene>
    <name evidence="1" type="ORF">F4821DRAFT_268486</name>
</gene>
<evidence type="ECO:0000313" key="2">
    <source>
        <dbReference type="Proteomes" id="UP001497680"/>
    </source>
</evidence>
<dbReference type="EMBL" id="MU394296">
    <property type="protein sequence ID" value="KAI6089337.1"/>
    <property type="molecule type" value="Genomic_DNA"/>
</dbReference>
<organism evidence="1 2">
    <name type="scientific">Hypoxylon rubiginosum</name>
    <dbReference type="NCBI Taxonomy" id="110542"/>
    <lineage>
        <taxon>Eukaryota</taxon>
        <taxon>Fungi</taxon>
        <taxon>Dikarya</taxon>
        <taxon>Ascomycota</taxon>
        <taxon>Pezizomycotina</taxon>
        <taxon>Sordariomycetes</taxon>
        <taxon>Xylariomycetidae</taxon>
        <taxon>Xylariales</taxon>
        <taxon>Hypoxylaceae</taxon>
        <taxon>Hypoxylon</taxon>
    </lineage>
</organism>
<reference evidence="1 2" key="1">
    <citation type="journal article" date="2022" name="New Phytol.">
        <title>Ecological generalism drives hyperdiversity of secondary metabolite gene clusters in xylarialean endophytes.</title>
        <authorList>
            <person name="Franco M.E.E."/>
            <person name="Wisecaver J.H."/>
            <person name="Arnold A.E."/>
            <person name="Ju Y.M."/>
            <person name="Slot J.C."/>
            <person name="Ahrendt S."/>
            <person name="Moore L.P."/>
            <person name="Eastman K.E."/>
            <person name="Scott K."/>
            <person name="Konkel Z."/>
            <person name="Mondo S.J."/>
            <person name="Kuo A."/>
            <person name="Hayes R.D."/>
            <person name="Haridas S."/>
            <person name="Andreopoulos B."/>
            <person name="Riley R."/>
            <person name="LaButti K."/>
            <person name="Pangilinan J."/>
            <person name="Lipzen A."/>
            <person name="Amirebrahimi M."/>
            <person name="Yan J."/>
            <person name="Adam C."/>
            <person name="Keymanesh K."/>
            <person name="Ng V."/>
            <person name="Louie K."/>
            <person name="Northen T."/>
            <person name="Drula E."/>
            <person name="Henrissat B."/>
            <person name="Hsieh H.M."/>
            <person name="Youens-Clark K."/>
            <person name="Lutzoni F."/>
            <person name="Miadlikowska J."/>
            <person name="Eastwood D.C."/>
            <person name="Hamelin R.C."/>
            <person name="Grigoriev I.V."/>
            <person name="U'Ren J.M."/>
        </authorList>
    </citation>
    <scope>NUCLEOTIDE SEQUENCE [LARGE SCALE GENOMIC DNA]</scope>
    <source>
        <strain evidence="1 2">ER1909</strain>
    </source>
</reference>
<evidence type="ECO:0000313" key="1">
    <source>
        <dbReference type="EMBL" id="KAI6089337.1"/>
    </source>
</evidence>
<comment type="caution">
    <text evidence="1">The sequence shown here is derived from an EMBL/GenBank/DDBJ whole genome shotgun (WGS) entry which is preliminary data.</text>
</comment>
<proteinExistence type="predicted"/>
<sequence length="257" mass="29688">MRLLNVHTRQLEEFTGNVQDRPKYAILSHTWGKKEITFQDLSQPYHQQRPEYAKIEGCCRQAIRDNYTYVWVDTCCIDKSSSAELSEAINSMFAWYRDAAVCYVYLVDVPTGQDPFAEDSAFRKSRWFKRGWTLQELLAPSLLEFYDMEWDRLFLWEDDHSTYDILGTITGIEIQYISAHENIRSAPVALLFSWASQRSTSREEDEAYCLLGLVGVNMPLLYGEGGRAFLRLQEEIIKKSGDMSILAHGLDVRHGSS</sequence>
<name>A0ACC0D9W0_9PEZI</name>
<protein>
    <submittedName>
        <fullName evidence="1">Heterokaryon incompatibility protein-domain-containing protein</fullName>
    </submittedName>
</protein>
<accession>A0ACC0D9W0</accession>